<evidence type="ECO:0000256" key="1">
    <source>
        <dbReference type="SAM" id="Phobius"/>
    </source>
</evidence>
<feature type="transmembrane region" description="Helical" evidence="1">
    <location>
        <begin position="305"/>
        <end position="325"/>
    </location>
</feature>
<protein>
    <recommendedName>
        <fullName evidence="4">O-antigen ligase domain-containing protein</fullName>
    </recommendedName>
</protein>
<evidence type="ECO:0000313" key="3">
    <source>
        <dbReference type="Proteomes" id="UP001209229"/>
    </source>
</evidence>
<feature type="transmembrane region" description="Helical" evidence="1">
    <location>
        <begin position="337"/>
        <end position="361"/>
    </location>
</feature>
<evidence type="ECO:0008006" key="4">
    <source>
        <dbReference type="Google" id="ProtNLM"/>
    </source>
</evidence>
<feature type="transmembrane region" description="Helical" evidence="1">
    <location>
        <begin position="30"/>
        <end position="50"/>
    </location>
</feature>
<feature type="transmembrane region" description="Helical" evidence="1">
    <location>
        <begin position="125"/>
        <end position="145"/>
    </location>
</feature>
<evidence type="ECO:0000313" key="2">
    <source>
        <dbReference type="EMBL" id="MCW3786761.1"/>
    </source>
</evidence>
<feature type="transmembrane region" description="Helical" evidence="1">
    <location>
        <begin position="373"/>
        <end position="399"/>
    </location>
</feature>
<reference evidence="2" key="1">
    <citation type="submission" date="2022-10" db="EMBL/GenBank/DDBJ databases">
        <authorList>
            <person name="Yu W.X."/>
        </authorList>
    </citation>
    <scope>NUCLEOTIDE SEQUENCE</scope>
    <source>
        <strain evidence="2">AAT</strain>
    </source>
</reference>
<feature type="transmembrane region" description="Helical" evidence="1">
    <location>
        <begin position="85"/>
        <end position="105"/>
    </location>
</feature>
<organism evidence="2 3">
    <name type="scientific">Plebeiibacterium sediminum</name>
    <dbReference type="NCBI Taxonomy" id="2992112"/>
    <lineage>
        <taxon>Bacteria</taxon>
        <taxon>Pseudomonadati</taxon>
        <taxon>Bacteroidota</taxon>
        <taxon>Bacteroidia</taxon>
        <taxon>Marinilabiliales</taxon>
        <taxon>Marinilabiliaceae</taxon>
        <taxon>Plebeiibacterium</taxon>
    </lineage>
</organism>
<gene>
    <name evidence="2" type="ORF">OM075_09800</name>
</gene>
<feature type="transmembrane region" description="Helical" evidence="1">
    <location>
        <begin position="171"/>
        <end position="190"/>
    </location>
</feature>
<dbReference type="Proteomes" id="UP001209229">
    <property type="component" value="Unassembled WGS sequence"/>
</dbReference>
<keyword evidence="1" id="KW-0472">Membrane</keyword>
<accession>A0AAE3M3V4</accession>
<keyword evidence="1" id="KW-0812">Transmembrane</keyword>
<comment type="caution">
    <text evidence="2">The sequence shown here is derived from an EMBL/GenBank/DDBJ whole genome shotgun (WGS) entry which is preliminary data.</text>
</comment>
<keyword evidence="1" id="KW-1133">Transmembrane helix</keyword>
<dbReference type="RefSeq" id="WP_301190325.1">
    <property type="nucleotide sequence ID" value="NZ_JAPDPJ010000018.1"/>
</dbReference>
<feature type="transmembrane region" description="Helical" evidence="1">
    <location>
        <begin position="62"/>
        <end position="79"/>
    </location>
</feature>
<dbReference type="AlphaFoldDB" id="A0AAE3M3V4"/>
<feature type="transmembrane region" description="Helical" evidence="1">
    <location>
        <begin position="202"/>
        <end position="227"/>
    </location>
</feature>
<sequence>MMLKKETLIIFFLVSLGVFRVDFSGEFLPFELTPSVALSVVVNIYVLVFAIKNTTIKINQELSLILSIYLVYILLRCFSLPDTSLIKRIILFFYTIISCYSFTILLKDQWSKINNIYYKFSKWSVIVYAFFSLIQIYLFLKGGFYQDNSNSFVKLYPQTISYFLPRLTGGFIDPNVCGFFFSFLYLLSFKIEKRDMKWYRRLYGLIILITLSRSAIAAHLGIVGVRLLFIKLIQFKNIQFYINKRRAVFSLIIFGGLIYIVRNILGHVDLSLIIKGLQTRLLDVGSTGHHFLLLQAGKEIIMESWHSVILGHGFMSGSFFASSFFGGDKYANFHSEYITYLIEIGLVGLCLHVIIIIFPLFRILRTSINNNILTMLLFCLAIALQGIFYQQYMFFYYWVFIFMNYLTYDEKVAVNE</sequence>
<feature type="transmembrane region" description="Helical" evidence="1">
    <location>
        <begin position="247"/>
        <end position="265"/>
    </location>
</feature>
<dbReference type="EMBL" id="JAPDPJ010000018">
    <property type="protein sequence ID" value="MCW3786761.1"/>
    <property type="molecule type" value="Genomic_DNA"/>
</dbReference>
<proteinExistence type="predicted"/>
<keyword evidence="3" id="KW-1185">Reference proteome</keyword>
<name>A0AAE3M3V4_9BACT</name>